<dbReference type="AlphaFoldDB" id="A0A1G2HGH0"/>
<organism evidence="7 8">
    <name type="scientific">Candidatus Spechtbacteria bacterium RIFCSPLOWO2_01_FULL_46_10</name>
    <dbReference type="NCBI Taxonomy" id="1802163"/>
    <lineage>
        <taxon>Bacteria</taxon>
        <taxon>Candidatus Spechtiibacteriota</taxon>
    </lineage>
</organism>
<comment type="similarity">
    <text evidence="1 4">Belongs to the bacterial ribosomal protein bL12 family.</text>
</comment>
<dbReference type="GO" id="GO:0006412">
    <property type="term" value="P:translation"/>
    <property type="evidence" value="ECO:0007669"/>
    <property type="project" value="UniProtKB-UniRule"/>
</dbReference>
<evidence type="ECO:0000313" key="8">
    <source>
        <dbReference type="Proteomes" id="UP000179153"/>
    </source>
</evidence>
<evidence type="ECO:0000313" key="7">
    <source>
        <dbReference type="EMBL" id="OGZ61605.1"/>
    </source>
</evidence>
<accession>A0A1G2HGH0</accession>
<dbReference type="Gene3D" id="1.20.5.710">
    <property type="entry name" value="Single helix bin"/>
    <property type="match status" value="1"/>
</dbReference>
<dbReference type="InterPro" id="IPR008932">
    <property type="entry name" value="Ribosomal_bL12_oligo"/>
</dbReference>
<dbReference type="STRING" id="1802163.A2932_00625"/>
<dbReference type="Gene3D" id="3.30.1390.10">
    <property type="match status" value="1"/>
</dbReference>
<protein>
    <recommendedName>
        <fullName evidence="4">Large ribosomal subunit protein bL12</fullName>
    </recommendedName>
</protein>
<dbReference type="Proteomes" id="UP000179153">
    <property type="component" value="Unassembled WGS sequence"/>
</dbReference>
<dbReference type="NCBIfam" id="TIGR00855">
    <property type="entry name" value="L12"/>
    <property type="match status" value="1"/>
</dbReference>
<name>A0A1G2HGH0_9BACT</name>
<reference evidence="7 8" key="1">
    <citation type="journal article" date="2016" name="Nat. Commun.">
        <title>Thousands of microbial genomes shed light on interconnected biogeochemical processes in an aquifer system.</title>
        <authorList>
            <person name="Anantharaman K."/>
            <person name="Brown C.T."/>
            <person name="Hug L.A."/>
            <person name="Sharon I."/>
            <person name="Castelle C.J."/>
            <person name="Probst A.J."/>
            <person name="Thomas B.C."/>
            <person name="Singh A."/>
            <person name="Wilkins M.J."/>
            <person name="Karaoz U."/>
            <person name="Brodie E.L."/>
            <person name="Williams K.H."/>
            <person name="Hubbard S.S."/>
            <person name="Banfield J.F."/>
        </authorList>
    </citation>
    <scope>NUCLEOTIDE SEQUENCE [LARGE SCALE GENOMIC DNA]</scope>
</reference>
<feature type="domain" description="Large ribosomal subunit protein bL12 C-terminal" evidence="5">
    <location>
        <begin position="49"/>
        <end position="114"/>
    </location>
</feature>
<dbReference type="GO" id="GO:0003735">
    <property type="term" value="F:structural constituent of ribosome"/>
    <property type="evidence" value="ECO:0007669"/>
    <property type="project" value="InterPro"/>
</dbReference>
<evidence type="ECO:0000259" key="6">
    <source>
        <dbReference type="Pfam" id="PF16320"/>
    </source>
</evidence>
<gene>
    <name evidence="4" type="primary">rplL</name>
    <name evidence="7" type="ORF">A2932_00625</name>
</gene>
<dbReference type="InterPro" id="IPR000206">
    <property type="entry name" value="Ribosomal_bL12"/>
</dbReference>
<feature type="domain" description="Large ribosomal subunit protein bL12 oligomerization" evidence="6">
    <location>
        <begin position="1"/>
        <end position="38"/>
    </location>
</feature>
<dbReference type="GO" id="GO:0003729">
    <property type="term" value="F:mRNA binding"/>
    <property type="evidence" value="ECO:0007669"/>
    <property type="project" value="TreeGrafter"/>
</dbReference>
<dbReference type="PANTHER" id="PTHR45987">
    <property type="entry name" value="39S RIBOSOMAL PROTEIN L12"/>
    <property type="match status" value="1"/>
</dbReference>
<dbReference type="Pfam" id="PF00542">
    <property type="entry name" value="Ribosomal_L12"/>
    <property type="match status" value="1"/>
</dbReference>
<dbReference type="InterPro" id="IPR014719">
    <property type="entry name" value="Ribosomal_bL12_C/ClpS-like"/>
</dbReference>
<dbReference type="EMBL" id="MHOI01000014">
    <property type="protein sequence ID" value="OGZ61605.1"/>
    <property type="molecule type" value="Genomic_DNA"/>
</dbReference>
<comment type="function">
    <text evidence="4">Forms part of the ribosomal stalk which helps the ribosome interact with GTP-bound translation factors. Is thus essential for accurate translation.</text>
</comment>
<proteinExistence type="inferred from homology"/>
<dbReference type="SUPFAM" id="SSF54736">
    <property type="entry name" value="ClpS-like"/>
    <property type="match status" value="1"/>
</dbReference>
<dbReference type="FunFam" id="3.30.1390.10:FF:000001">
    <property type="entry name" value="50S ribosomal protein L7/L12"/>
    <property type="match status" value="1"/>
</dbReference>
<dbReference type="Pfam" id="PF16320">
    <property type="entry name" value="Ribosomal_L12_N"/>
    <property type="match status" value="1"/>
</dbReference>
<dbReference type="HAMAP" id="MF_00368">
    <property type="entry name" value="Ribosomal_bL12"/>
    <property type="match status" value="1"/>
</dbReference>
<evidence type="ECO:0000256" key="1">
    <source>
        <dbReference type="ARBA" id="ARBA00007197"/>
    </source>
</evidence>
<dbReference type="SUPFAM" id="SSF48300">
    <property type="entry name" value="Ribosomal protein L7/12, oligomerisation (N-terminal) domain"/>
    <property type="match status" value="1"/>
</dbReference>
<dbReference type="InterPro" id="IPR036235">
    <property type="entry name" value="Ribosomal_bL12_oligo_N_sf"/>
</dbReference>
<keyword evidence="2 4" id="KW-0689">Ribosomal protein</keyword>
<evidence type="ECO:0000256" key="3">
    <source>
        <dbReference type="ARBA" id="ARBA00023274"/>
    </source>
</evidence>
<dbReference type="PANTHER" id="PTHR45987:SF4">
    <property type="entry name" value="LARGE RIBOSOMAL SUBUNIT PROTEIN BL12M"/>
    <property type="match status" value="1"/>
</dbReference>
<evidence type="ECO:0000256" key="4">
    <source>
        <dbReference type="HAMAP-Rule" id="MF_00368"/>
    </source>
</evidence>
<dbReference type="CDD" id="cd00387">
    <property type="entry name" value="Ribosomal_L7_L12"/>
    <property type="match status" value="1"/>
</dbReference>
<dbReference type="GO" id="GO:0022625">
    <property type="term" value="C:cytosolic large ribosomal subunit"/>
    <property type="evidence" value="ECO:0007669"/>
    <property type="project" value="TreeGrafter"/>
</dbReference>
<evidence type="ECO:0000259" key="5">
    <source>
        <dbReference type="Pfam" id="PF00542"/>
    </source>
</evidence>
<keyword evidence="3 4" id="KW-0687">Ribonucleoprotein</keyword>
<comment type="caution">
    <text evidence="7">The sequence shown here is derived from an EMBL/GenBank/DDBJ whole genome shotgun (WGS) entry which is preliminary data.</text>
</comment>
<sequence length="114" mass="11599">MTVLELSELVKVLEKKFGVSSAAPMMVASAGVSAAGGAGGEEAASSTVNVELTDAGGNKIGVIKALREVTELGLKEAKDLADGAPKMVKEGVARKEAEEMKKKLEAAGAKVTLK</sequence>
<evidence type="ECO:0000256" key="2">
    <source>
        <dbReference type="ARBA" id="ARBA00022980"/>
    </source>
</evidence>
<dbReference type="InterPro" id="IPR013823">
    <property type="entry name" value="Ribosomal_bL12_C"/>
</dbReference>
<comment type="subunit">
    <text evidence="4">Homodimer. Part of the ribosomal stalk of the 50S ribosomal subunit. Forms a multimeric L10(L12)X complex, where L10 forms an elongated spine to which 2 to 4 L12 dimers bind in a sequential fashion. Binds GTP-bound translation factors.</text>
</comment>